<dbReference type="Proteomes" id="UP001243375">
    <property type="component" value="Unassembled WGS sequence"/>
</dbReference>
<reference evidence="1" key="1">
    <citation type="submission" date="2023-04" db="EMBL/GenBank/DDBJ databases">
        <title>Draft Genome sequencing of Naganishia species isolated from polar environments using Oxford Nanopore Technology.</title>
        <authorList>
            <person name="Leo P."/>
            <person name="Venkateswaran K."/>
        </authorList>
    </citation>
    <scope>NUCLEOTIDE SEQUENCE</scope>
    <source>
        <strain evidence="1">MNA-CCFEE 5425</strain>
    </source>
</reference>
<evidence type="ECO:0000313" key="1">
    <source>
        <dbReference type="EMBL" id="KAJ9116852.1"/>
    </source>
</evidence>
<comment type="caution">
    <text evidence="1">The sequence shown here is derived from an EMBL/GenBank/DDBJ whole genome shotgun (WGS) entry which is preliminary data.</text>
</comment>
<proteinExistence type="predicted"/>
<sequence>MGSSVSSPSTESLRLEQPPGLEDVDPSLIEHERLRQESISASHNRAHDGTTEKPARQTRWDRFVTESSRRVLNFTPSWFSVNIGILYASSYTHSVCVVRFTGQTHEPQDVTGAWLLPPIANIVCSASGAIVAGYLDERRAIITVIVSYILWGIGFGPTLLIKALYFYRLAMFKGAFAILRLSSVVRTLCHNRAARGPTRLYSSEELRFFGSAIYAATIPCVSCDNPTPKKF</sequence>
<keyword evidence="2" id="KW-1185">Reference proteome</keyword>
<evidence type="ECO:0000313" key="2">
    <source>
        <dbReference type="Proteomes" id="UP001243375"/>
    </source>
</evidence>
<accession>A0ACC2X255</accession>
<gene>
    <name evidence="1" type="ORF">QFC22_004509</name>
</gene>
<name>A0ACC2X255_9TREE</name>
<organism evidence="1 2">
    <name type="scientific">Naganishia vaughanmartiniae</name>
    <dbReference type="NCBI Taxonomy" id="1424756"/>
    <lineage>
        <taxon>Eukaryota</taxon>
        <taxon>Fungi</taxon>
        <taxon>Dikarya</taxon>
        <taxon>Basidiomycota</taxon>
        <taxon>Agaricomycotina</taxon>
        <taxon>Tremellomycetes</taxon>
        <taxon>Filobasidiales</taxon>
        <taxon>Filobasidiaceae</taxon>
        <taxon>Naganishia</taxon>
    </lineage>
</organism>
<protein>
    <submittedName>
        <fullName evidence="1">Uncharacterized protein</fullName>
    </submittedName>
</protein>
<dbReference type="EMBL" id="JASBWU010000013">
    <property type="protein sequence ID" value="KAJ9116852.1"/>
    <property type="molecule type" value="Genomic_DNA"/>
</dbReference>